<protein>
    <submittedName>
        <fullName evidence="1">Spore coat protein D</fullName>
    </submittedName>
</protein>
<sequence>MHGCKPICCPPQYCVRDFYTQRMVPVIHPIVNINRQNIIDVPQHIYQQTTRTVVVDQGFAGQGVQGQGFLGQGVQGYQGYTNRLFY</sequence>
<gene>
    <name evidence="1" type="ORF">SAMN02746098_02362</name>
</gene>
<name>A0A1M5Y947_9FIRM</name>
<dbReference type="STRING" id="1121420.SAMN02746098_02362"/>
<evidence type="ECO:0000313" key="2">
    <source>
        <dbReference type="Proteomes" id="UP000183954"/>
    </source>
</evidence>
<dbReference type="OrthoDB" id="1799558at2"/>
<keyword evidence="1" id="KW-0946">Virion</keyword>
<dbReference type="EMBL" id="FQXJ01000007">
    <property type="protein sequence ID" value="SHI08591.1"/>
    <property type="molecule type" value="Genomic_DNA"/>
</dbReference>
<dbReference type="Proteomes" id="UP000183954">
    <property type="component" value="Unassembled WGS sequence"/>
</dbReference>
<accession>A0A1M5Y947</accession>
<dbReference type="AlphaFoldDB" id="A0A1M5Y947"/>
<organism evidence="1 2">
    <name type="scientific">Desulfosporosinus lacus DSM 15449</name>
    <dbReference type="NCBI Taxonomy" id="1121420"/>
    <lineage>
        <taxon>Bacteria</taxon>
        <taxon>Bacillati</taxon>
        <taxon>Bacillota</taxon>
        <taxon>Clostridia</taxon>
        <taxon>Eubacteriales</taxon>
        <taxon>Desulfitobacteriaceae</taxon>
        <taxon>Desulfosporosinus</taxon>
    </lineage>
</organism>
<keyword evidence="1" id="KW-0167">Capsid protein</keyword>
<proteinExistence type="predicted"/>
<evidence type="ECO:0000313" key="1">
    <source>
        <dbReference type="EMBL" id="SHI08591.1"/>
    </source>
</evidence>
<dbReference type="RefSeq" id="WP_073029920.1">
    <property type="nucleotide sequence ID" value="NZ_FQXJ01000007.1"/>
</dbReference>
<keyword evidence="2" id="KW-1185">Reference proteome</keyword>
<reference evidence="2" key="1">
    <citation type="submission" date="2016-11" db="EMBL/GenBank/DDBJ databases">
        <authorList>
            <person name="Varghese N."/>
            <person name="Submissions S."/>
        </authorList>
    </citation>
    <scope>NUCLEOTIDE SEQUENCE [LARGE SCALE GENOMIC DNA]</scope>
    <source>
        <strain evidence="2">DSM 15449</strain>
    </source>
</reference>